<evidence type="ECO:0000259" key="2">
    <source>
        <dbReference type="Pfam" id="PF20434"/>
    </source>
</evidence>
<feature type="chain" id="PRO_5046958446" evidence="1">
    <location>
        <begin position="20"/>
        <end position="296"/>
    </location>
</feature>
<dbReference type="SUPFAM" id="SSF53474">
    <property type="entry name" value="alpha/beta-Hydrolases"/>
    <property type="match status" value="1"/>
</dbReference>
<protein>
    <submittedName>
        <fullName evidence="3">Alpha/beta hydrolase</fullName>
    </submittedName>
</protein>
<dbReference type="EMBL" id="CP092471">
    <property type="protein sequence ID" value="UVI39573.1"/>
    <property type="molecule type" value="Genomic_DNA"/>
</dbReference>
<evidence type="ECO:0000313" key="3">
    <source>
        <dbReference type="EMBL" id="UVI39573.1"/>
    </source>
</evidence>
<keyword evidence="1" id="KW-0732">Signal</keyword>
<dbReference type="RefSeq" id="WP_265559073.1">
    <property type="nucleotide sequence ID" value="NZ_CP092471.1"/>
</dbReference>
<dbReference type="InterPro" id="IPR049492">
    <property type="entry name" value="BD-FAE-like_dom"/>
</dbReference>
<evidence type="ECO:0000313" key="4">
    <source>
        <dbReference type="Proteomes" id="UP001065265"/>
    </source>
</evidence>
<dbReference type="Gene3D" id="3.40.50.1820">
    <property type="entry name" value="alpha/beta hydrolase"/>
    <property type="match status" value="1"/>
</dbReference>
<name>A0ABY5T2L8_9SPHN</name>
<dbReference type="InterPro" id="IPR053145">
    <property type="entry name" value="AB_hydrolase_Est10"/>
</dbReference>
<keyword evidence="4" id="KW-1185">Reference proteome</keyword>
<dbReference type="Proteomes" id="UP001065265">
    <property type="component" value="Chromosome"/>
</dbReference>
<sequence>MKHALFTATAALLALSVPAAGFAQEPIIAYKQAGAAASTPVETIAYGADAEQVADLRLPDGAGPFPVAILVHGGCWMASVDGRKNFSSVADALGKRGFATWNIEYRRIGNEGGGWPGTFEDVAAAVDKLAEVAARYDLDLGRVTIVGHSAGAHLALWAASRSRLPEPWSATKIAPVSVVAIDGPGALVPFIGIDAQVCGGQPVIVPLMGGTPAERPAEYAIASPIDHLPLGIRQLSVGGSLGDLMQPYIDAARASGDTVAVLDPPDANHFDIVTPGTPNGDAVIDFIARFALQSSD</sequence>
<organism evidence="3 4">
    <name type="scientific">Qipengyuania spongiae</name>
    <dbReference type="NCBI Taxonomy" id="2909673"/>
    <lineage>
        <taxon>Bacteria</taxon>
        <taxon>Pseudomonadati</taxon>
        <taxon>Pseudomonadota</taxon>
        <taxon>Alphaproteobacteria</taxon>
        <taxon>Sphingomonadales</taxon>
        <taxon>Erythrobacteraceae</taxon>
        <taxon>Qipengyuania</taxon>
    </lineage>
</organism>
<dbReference type="Pfam" id="PF20434">
    <property type="entry name" value="BD-FAE"/>
    <property type="match status" value="1"/>
</dbReference>
<feature type="signal peptide" evidence="1">
    <location>
        <begin position="1"/>
        <end position="19"/>
    </location>
</feature>
<feature type="domain" description="BD-FAE-like" evidence="2">
    <location>
        <begin position="56"/>
        <end position="227"/>
    </location>
</feature>
<evidence type="ECO:0000256" key="1">
    <source>
        <dbReference type="SAM" id="SignalP"/>
    </source>
</evidence>
<dbReference type="GO" id="GO:0016787">
    <property type="term" value="F:hydrolase activity"/>
    <property type="evidence" value="ECO:0007669"/>
    <property type="project" value="UniProtKB-KW"/>
</dbReference>
<dbReference type="InterPro" id="IPR029058">
    <property type="entry name" value="AB_hydrolase_fold"/>
</dbReference>
<accession>A0ABY5T2L8</accession>
<keyword evidence="3" id="KW-0378">Hydrolase</keyword>
<reference evidence="3" key="1">
    <citation type="submission" date="2022-02" db="EMBL/GenBank/DDBJ databases">
        <title>Qipengyuania spongiae sp. nov., isolated from marine sponge.</title>
        <authorList>
            <person name="Li Z."/>
            <person name="Zhang M."/>
        </authorList>
    </citation>
    <scope>NUCLEOTIDE SEQUENCE</scope>
    <source>
        <strain evidence="3">PHS-Z21</strain>
    </source>
</reference>
<dbReference type="PANTHER" id="PTHR43265">
    <property type="entry name" value="ESTERASE ESTD"/>
    <property type="match status" value="1"/>
</dbReference>
<dbReference type="PANTHER" id="PTHR43265:SF1">
    <property type="entry name" value="ESTERASE ESTD"/>
    <property type="match status" value="1"/>
</dbReference>
<proteinExistence type="predicted"/>
<gene>
    <name evidence="3" type="ORF">L1F33_00995</name>
</gene>